<organism evidence="2">
    <name type="scientific">Trieres chinensis</name>
    <name type="common">Marine centric diatom</name>
    <name type="synonym">Odontella sinensis</name>
    <dbReference type="NCBI Taxonomy" id="1514140"/>
    <lineage>
        <taxon>Eukaryota</taxon>
        <taxon>Sar</taxon>
        <taxon>Stramenopiles</taxon>
        <taxon>Ochrophyta</taxon>
        <taxon>Bacillariophyta</taxon>
        <taxon>Mediophyceae</taxon>
        <taxon>Biddulphiophycidae</taxon>
        <taxon>Eupodiscales</taxon>
        <taxon>Parodontellaceae</taxon>
        <taxon>Trieres</taxon>
    </lineage>
</organism>
<protein>
    <submittedName>
        <fullName evidence="2">Uncharacterized protein</fullName>
    </submittedName>
</protein>
<feature type="compositionally biased region" description="Basic and acidic residues" evidence="1">
    <location>
        <begin position="394"/>
        <end position="406"/>
    </location>
</feature>
<name>A0A7S2A8L2_TRICV</name>
<feature type="region of interest" description="Disordered" evidence="1">
    <location>
        <begin position="318"/>
        <end position="346"/>
    </location>
</feature>
<gene>
    <name evidence="2" type="ORF">OSIN01602_LOCUS20347</name>
</gene>
<dbReference type="EMBL" id="HBGO01035221">
    <property type="protein sequence ID" value="CAD9360045.1"/>
    <property type="molecule type" value="Transcribed_RNA"/>
</dbReference>
<reference evidence="2" key="1">
    <citation type="submission" date="2021-01" db="EMBL/GenBank/DDBJ databases">
        <authorList>
            <person name="Corre E."/>
            <person name="Pelletier E."/>
            <person name="Niang G."/>
            <person name="Scheremetjew M."/>
            <person name="Finn R."/>
            <person name="Kale V."/>
            <person name="Holt S."/>
            <person name="Cochrane G."/>
            <person name="Meng A."/>
            <person name="Brown T."/>
            <person name="Cohen L."/>
        </authorList>
    </citation>
    <scope>NUCLEOTIDE SEQUENCE</scope>
    <source>
        <strain evidence="2">Grunow 1884</strain>
    </source>
</reference>
<evidence type="ECO:0000313" key="2">
    <source>
        <dbReference type="EMBL" id="CAD9360045.1"/>
    </source>
</evidence>
<feature type="region of interest" description="Disordered" evidence="1">
    <location>
        <begin position="86"/>
        <end position="135"/>
    </location>
</feature>
<feature type="region of interest" description="Disordered" evidence="1">
    <location>
        <begin position="365"/>
        <end position="406"/>
    </location>
</feature>
<feature type="compositionally biased region" description="Basic and acidic residues" evidence="1">
    <location>
        <begin position="336"/>
        <end position="346"/>
    </location>
</feature>
<dbReference type="AlphaFoldDB" id="A0A7S2A8L2"/>
<proteinExistence type="predicted"/>
<sequence>MGHRVSRITDATAPNNGGGAALTCRTVALALFVTVAATSSQSASVAALMAPRPLAATPACFAAAPPPVAASQRRFKRRHCSASSSSSALDFRSRGRLGGGDAEEPIREKGRSRRRFWRRRGGGKSARESGSSASTIATSAVAGVALDPAEHERRKREWAAKYTDVSTLRHTFGTNRNKLWGDFDPETTRRLYHTLLPRALMALKDLGIMTEKELAPLAYEARNAAKKYARERSMVPGRVFSMCYDGYRSWRSYGKWNPEGMTWEQVWEKYEQQIVDELSDDHDDEELTRQICLRILERSCKTNPTVDKIFLGEDQEHEKKAHALDTGSTDVGTSIKRKDAMKRQRSMDIASISAQLESDIRELLTNGDQNSQLFEPTKTMERKQRKEKRRRRRREEETKSMNQTEGKDLDLSLVNSIRPMIAERRRLTAKDVARLRMMAEAKRAFAGIKKAEKILQASVPDRATSLPLRELQSSSRKKIWHERGAKVQHWE</sequence>
<evidence type="ECO:0000256" key="1">
    <source>
        <dbReference type="SAM" id="MobiDB-lite"/>
    </source>
</evidence>
<accession>A0A7S2A8L2</accession>
<feature type="compositionally biased region" description="Basic residues" evidence="1">
    <location>
        <begin position="110"/>
        <end position="122"/>
    </location>
</feature>